<dbReference type="AlphaFoldDB" id="A0A1V6P6S6"/>
<gene>
    <name evidence="1" type="ORF">PENANT_c229G10133</name>
</gene>
<dbReference type="EMBL" id="MDYN01000229">
    <property type="protein sequence ID" value="OQD72691.1"/>
    <property type="molecule type" value="Genomic_DNA"/>
</dbReference>
<comment type="caution">
    <text evidence="1">The sequence shown here is derived from an EMBL/GenBank/DDBJ whole genome shotgun (WGS) entry which is preliminary data.</text>
</comment>
<evidence type="ECO:0000313" key="2">
    <source>
        <dbReference type="Proteomes" id="UP000191672"/>
    </source>
</evidence>
<feature type="non-terminal residue" evidence="1">
    <location>
        <position position="1"/>
    </location>
</feature>
<evidence type="ECO:0000313" key="1">
    <source>
        <dbReference type="EMBL" id="OQD72691.1"/>
    </source>
</evidence>
<organism evidence="1 2">
    <name type="scientific">Penicillium antarcticum</name>
    <dbReference type="NCBI Taxonomy" id="416450"/>
    <lineage>
        <taxon>Eukaryota</taxon>
        <taxon>Fungi</taxon>
        <taxon>Dikarya</taxon>
        <taxon>Ascomycota</taxon>
        <taxon>Pezizomycotina</taxon>
        <taxon>Eurotiomycetes</taxon>
        <taxon>Eurotiomycetidae</taxon>
        <taxon>Eurotiales</taxon>
        <taxon>Aspergillaceae</taxon>
        <taxon>Penicillium</taxon>
    </lineage>
</organism>
<sequence>SVFGVIARSFLDDIAIKGPRTKYNGELVRLGIRRYVLEHLQNLDKTLYLLELASAAVLAEKS</sequence>
<name>A0A1V6P6S6_9EURO</name>
<keyword evidence="2" id="KW-1185">Reference proteome</keyword>
<reference evidence="2" key="1">
    <citation type="journal article" date="2017" name="Nat. Microbiol.">
        <title>Global analysis of biosynthetic gene clusters reveals vast potential of secondary metabolite production in Penicillium species.</title>
        <authorList>
            <person name="Nielsen J.C."/>
            <person name="Grijseels S."/>
            <person name="Prigent S."/>
            <person name="Ji B."/>
            <person name="Dainat J."/>
            <person name="Nielsen K.F."/>
            <person name="Frisvad J.C."/>
            <person name="Workman M."/>
            <person name="Nielsen J."/>
        </authorList>
    </citation>
    <scope>NUCLEOTIDE SEQUENCE [LARGE SCALE GENOMIC DNA]</scope>
    <source>
        <strain evidence="2">IBT 31811</strain>
    </source>
</reference>
<protein>
    <submittedName>
        <fullName evidence="1">Uncharacterized protein</fullName>
    </submittedName>
</protein>
<accession>A0A1V6P6S6</accession>
<dbReference type="Proteomes" id="UP000191672">
    <property type="component" value="Unassembled WGS sequence"/>
</dbReference>
<proteinExistence type="predicted"/>